<feature type="compositionally biased region" description="Basic and acidic residues" evidence="1">
    <location>
        <begin position="152"/>
        <end position="180"/>
    </location>
</feature>
<feature type="region of interest" description="Disordered" evidence="1">
    <location>
        <begin position="47"/>
        <end position="76"/>
    </location>
</feature>
<feature type="compositionally biased region" description="Pro residues" evidence="1">
    <location>
        <begin position="135"/>
        <end position="145"/>
    </location>
</feature>
<name>A0AAW0DHD6_9AGAR</name>
<gene>
    <name evidence="2" type="ORF">R3P38DRAFT_3608425</name>
</gene>
<feature type="compositionally biased region" description="Polar residues" evidence="1">
    <location>
        <begin position="256"/>
        <end position="270"/>
    </location>
</feature>
<proteinExistence type="predicted"/>
<protein>
    <submittedName>
        <fullName evidence="2">Uncharacterized protein</fullName>
    </submittedName>
</protein>
<evidence type="ECO:0000256" key="1">
    <source>
        <dbReference type="SAM" id="MobiDB-lite"/>
    </source>
</evidence>
<feature type="compositionally biased region" description="Basic and acidic residues" evidence="1">
    <location>
        <begin position="196"/>
        <end position="219"/>
    </location>
</feature>
<feature type="region of interest" description="Disordered" evidence="1">
    <location>
        <begin position="105"/>
        <end position="270"/>
    </location>
</feature>
<keyword evidence="3" id="KW-1185">Reference proteome</keyword>
<evidence type="ECO:0000313" key="2">
    <source>
        <dbReference type="EMBL" id="KAK7050587.1"/>
    </source>
</evidence>
<comment type="caution">
    <text evidence="2">The sequence shown here is derived from an EMBL/GenBank/DDBJ whole genome shotgun (WGS) entry which is preliminary data.</text>
</comment>
<dbReference type="EMBL" id="JAWWNJ010000008">
    <property type="protein sequence ID" value="KAK7050587.1"/>
    <property type="molecule type" value="Genomic_DNA"/>
</dbReference>
<accession>A0AAW0DHD6</accession>
<feature type="compositionally biased region" description="Basic residues" evidence="1">
    <location>
        <begin position="181"/>
        <end position="190"/>
    </location>
</feature>
<dbReference type="Proteomes" id="UP001362999">
    <property type="component" value="Unassembled WGS sequence"/>
</dbReference>
<feature type="compositionally biased region" description="Low complexity" evidence="1">
    <location>
        <begin position="105"/>
        <end position="114"/>
    </location>
</feature>
<organism evidence="2 3">
    <name type="scientific">Favolaschia claudopus</name>
    <dbReference type="NCBI Taxonomy" id="2862362"/>
    <lineage>
        <taxon>Eukaryota</taxon>
        <taxon>Fungi</taxon>
        <taxon>Dikarya</taxon>
        <taxon>Basidiomycota</taxon>
        <taxon>Agaricomycotina</taxon>
        <taxon>Agaricomycetes</taxon>
        <taxon>Agaricomycetidae</taxon>
        <taxon>Agaricales</taxon>
        <taxon>Marasmiineae</taxon>
        <taxon>Mycenaceae</taxon>
        <taxon>Favolaschia</taxon>
    </lineage>
</organism>
<dbReference type="AlphaFoldDB" id="A0AAW0DHD6"/>
<sequence>MLRKQMSHPALASHMCDAGVGVEPGVEEPEGRVMMAAQIRANALYKHTADGKRSNDVRYTRPRRHGGGRQLPAFRVPPLPRSFARYRTGARRRLCRPKLKSRPFLLLPPISSQSPSPPARPEADEAQLPASAPLLPSPPQCPSPPAQRSKHTKETALRRDRSGREKKRIQDEKKTEERTRDGRRKTRRWARTTTDNSRRDAAFPDLGKDAGRRWTRHDMTTAAATSHEDKSSTLPRISAPLLNTPHRRRAEGGPQEATSRGGNSKATKRG</sequence>
<reference evidence="2 3" key="1">
    <citation type="journal article" date="2024" name="J Genomics">
        <title>Draft genome sequencing and assembly of Favolaschia claudopus CIRM-BRFM 2984 isolated from oak limbs.</title>
        <authorList>
            <person name="Navarro D."/>
            <person name="Drula E."/>
            <person name="Chaduli D."/>
            <person name="Cazenave R."/>
            <person name="Ahrendt S."/>
            <person name="Wang J."/>
            <person name="Lipzen A."/>
            <person name="Daum C."/>
            <person name="Barry K."/>
            <person name="Grigoriev I.V."/>
            <person name="Favel A."/>
            <person name="Rosso M.N."/>
            <person name="Martin F."/>
        </authorList>
    </citation>
    <scope>NUCLEOTIDE SEQUENCE [LARGE SCALE GENOMIC DNA]</scope>
    <source>
        <strain evidence="2 3">CIRM-BRFM 2984</strain>
    </source>
</reference>
<feature type="compositionally biased region" description="Basic and acidic residues" evidence="1">
    <location>
        <begin position="47"/>
        <end position="59"/>
    </location>
</feature>
<evidence type="ECO:0000313" key="3">
    <source>
        <dbReference type="Proteomes" id="UP001362999"/>
    </source>
</evidence>